<evidence type="ECO:0000313" key="3">
    <source>
        <dbReference type="RefSeq" id="XP_034243517.1"/>
    </source>
</evidence>
<dbReference type="InParanoid" id="A0A6P8Z939"/>
<reference evidence="3" key="1">
    <citation type="submission" date="2025-08" db="UniProtKB">
        <authorList>
            <consortium name="RefSeq"/>
        </authorList>
    </citation>
    <scope>IDENTIFICATION</scope>
    <source>
        <tissue evidence="3">Total insect</tissue>
    </source>
</reference>
<feature type="region of interest" description="Disordered" evidence="1">
    <location>
        <begin position="1"/>
        <end position="22"/>
    </location>
</feature>
<gene>
    <name evidence="3" type="primary">LOC117646580</name>
</gene>
<dbReference type="KEGG" id="tpal:117646580"/>
<evidence type="ECO:0000256" key="1">
    <source>
        <dbReference type="SAM" id="MobiDB-lite"/>
    </source>
</evidence>
<dbReference type="OrthoDB" id="8217849at2759"/>
<accession>A0A6P8Z939</accession>
<proteinExistence type="predicted"/>
<keyword evidence="2" id="KW-1185">Reference proteome</keyword>
<dbReference type="RefSeq" id="XP_034243517.1">
    <property type="nucleotide sequence ID" value="XM_034387626.1"/>
</dbReference>
<organism evidence="3">
    <name type="scientific">Thrips palmi</name>
    <name type="common">Melon thrips</name>
    <dbReference type="NCBI Taxonomy" id="161013"/>
    <lineage>
        <taxon>Eukaryota</taxon>
        <taxon>Metazoa</taxon>
        <taxon>Ecdysozoa</taxon>
        <taxon>Arthropoda</taxon>
        <taxon>Hexapoda</taxon>
        <taxon>Insecta</taxon>
        <taxon>Pterygota</taxon>
        <taxon>Neoptera</taxon>
        <taxon>Paraneoptera</taxon>
        <taxon>Thysanoptera</taxon>
        <taxon>Terebrantia</taxon>
        <taxon>Thripoidea</taxon>
        <taxon>Thripidae</taxon>
        <taxon>Thrips</taxon>
    </lineage>
</organism>
<protein>
    <submittedName>
        <fullName evidence="3">Uncharacterized protein LOC117646580</fullName>
    </submittedName>
</protein>
<evidence type="ECO:0000313" key="2">
    <source>
        <dbReference type="Proteomes" id="UP000515158"/>
    </source>
</evidence>
<name>A0A6P8Z939_THRPL</name>
<dbReference type="AlphaFoldDB" id="A0A6P8Z939"/>
<dbReference type="GeneID" id="117646580"/>
<sequence length="409" mass="44981">MRTSPFWTSSTRSRKGKSSPRRDSKVSALKVWCRGCDRAAVEDCLDLGHVLCSLRKVRSEQVQPRLQQLGHADSDTDKMVESLEHAKDAVEGLLQFWRDMQRQVKQARRELLAAVDEGGDLEAGQPEGLQQLQDAASLLEGMECGLRHQGGTEWRGDLGASRSLLNALVLHLHRHGRIHKDAFQPQPAVAAPPPAADRIQELKLGSLSWTAAGSEQQEKAATLARVRQHGVRRMTSVGCHRDPAWALDVLRSAAPTLEELSVWYPRQEHLLAAHAMPALRRMDVYCGDGALDAQPPSLPALPRSALKWLRVAGLPRPALASLLRAHSASLEELWLHVGTPGGGQWPRGCDDLDALLGQCGLRVSRVVLWRGYVTHSPSACTAQVSAVRRVLPAATVQCYECEEVAWEAF</sequence>
<dbReference type="Proteomes" id="UP000515158">
    <property type="component" value="Unplaced"/>
</dbReference>